<proteinExistence type="inferred from homology"/>
<evidence type="ECO:0000256" key="3">
    <source>
        <dbReference type="ARBA" id="ARBA00012910"/>
    </source>
</evidence>
<dbReference type="PROSITE" id="PS50097">
    <property type="entry name" value="BTB"/>
    <property type="match status" value="1"/>
</dbReference>
<dbReference type="InterPro" id="IPR000138">
    <property type="entry name" value="HMG_CoA_lyase_AS"/>
</dbReference>
<dbReference type="OrthoDB" id="3357985at2759"/>
<dbReference type="EMBL" id="AFRT01001433">
    <property type="protein sequence ID" value="ELU40439.1"/>
    <property type="molecule type" value="Genomic_DNA"/>
</dbReference>
<organism evidence="9 10">
    <name type="scientific">Thanatephorus cucumeris (strain AG1-IA)</name>
    <name type="common">Rice sheath blight fungus</name>
    <name type="synonym">Rhizoctonia solani</name>
    <dbReference type="NCBI Taxonomy" id="983506"/>
    <lineage>
        <taxon>Eukaryota</taxon>
        <taxon>Fungi</taxon>
        <taxon>Dikarya</taxon>
        <taxon>Basidiomycota</taxon>
        <taxon>Agaricomycotina</taxon>
        <taxon>Agaricomycetes</taxon>
        <taxon>Cantharellales</taxon>
        <taxon>Ceratobasidiaceae</taxon>
        <taxon>Rhizoctonia</taxon>
        <taxon>Rhizoctonia solani AG-1</taxon>
    </lineage>
</organism>
<keyword evidence="10" id="KW-1185">Reference proteome</keyword>
<dbReference type="PANTHER" id="PTHR42738">
    <property type="entry name" value="HYDROXYMETHYLGLUTARYL-COA LYASE"/>
    <property type="match status" value="1"/>
</dbReference>
<evidence type="ECO:0000256" key="1">
    <source>
        <dbReference type="ARBA" id="ARBA00005143"/>
    </source>
</evidence>
<dbReference type="UniPathway" id="UPA00896">
    <property type="reaction ID" value="UER00863"/>
</dbReference>
<dbReference type="GO" id="GO:0046872">
    <property type="term" value="F:metal ion binding"/>
    <property type="evidence" value="ECO:0007669"/>
    <property type="project" value="UniProtKB-KW"/>
</dbReference>
<sequence>MGIANVMTAVEAGVRTVDSSVAGLGGCPYSPGATGNVATELEHGSPKSSSVTTRVEQGKPIWRKKCEEKGGARSSLWSRCAYSGAKWGRFIHALSLSSYCIVAEHCAASCHAPLLMCALSIDDVRALVTRSSCTCVQRAHASKAPGIGGPTRHRCCQATSSPGVSEHVIINQSRLHMSSASHQHCHIIRLISHIHPNPQTITKWPRSVFRPGNHWQSIEQTECEAAKGFGPNDGGEFIVRSKDNIEFYIHPTVLSVTSPIFKDLMSVGSGERVVELTEDAQTIRLMLTFLYHQHRPGVENFDLAVKGFEIARKYEIEPMTDWLKSLFWLETSTLYMRNHPLEVYDVASLYGFSDIADACYDECIRKLDLDDDEFMAQFIASRRDPRSALFLVSKLVKRRAMITRTLFTSHLYPMNLLAPEWDLTHLSDKTLAEKLICDKCRSTYIDIFHSSVSWQTFWAHQAQDILFREPMASCERVFKIGFLCKPYDHEGTETFCEQCFQQIQLRSHAVWEDWASMVWTYFGDKLNERIY</sequence>
<evidence type="ECO:0000259" key="7">
    <source>
        <dbReference type="PROSITE" id="PS50097"/>
    </source>
</evidence>
<dbReference type="STRING" id="983506.L8WVQ9"/>
<dbReference type="InterPro" id="IPR000891">
    <property type="entry name" value="PYR_CT"/>
</dbReference>
<comment type="caution">
    <text evidence="9">The sequence shown here is derived from an EMBL/GenBank/DDBJ whole genome shotgun (WGS) entry which is preliminary data.</text>
</comment>
<reference evidence="9 10" key="1">
    <citation type="journal article" date="2013" name="Nat. Commun.">
        <title>The evolution and pathogenic mechanisms of the rice sheath blight pathogen.</title>
        <authorList>
            <person name="Zheng A."/>
            <person name="Lin R."/>
            <person name="Xu L."/>
            <person name="Qin P."/>
            <person name="Tang C."/>
            <person name="Ai P."/>
            <person name="Zhang D."/>
            <person name="Liu Y."/>
            <person name="Sun Z."/>
            <person name="Feng H."/>
            <person name="Wang Y."/>
            <person name="Chen Y."/>
            <person name="Liang X."/>
            <person name="Fu R."/>
            <person name="Li Q."/>
            <person name="Zhang J."/>
            <person name="Yu X."/>
            <person name="Xie Z."/>
            <person name="Ding L."/>
            <person name="Guan P."/>
            <person name="Tang J."/>
            <person name="Liang Y."/>
            <person name="Wang S."/>
            <person name="Deng Q."/>
            <person name="Li S."/>
            <person name="Zhu J."/>
            <person name="Wang L."/>
            <person name="Liu H."/>
            <person name="Li P."/>
        </authorList>
    </citation>
    <scope>NUCLEOTIDE SEQUENCE [LARGE SCALE GENOMIC DNA]</scope>
    <source>
        <strain evidence="10">AG-1 IA</strain>
    </source>
</reference>
<dbReference type="SUPFAM" id="SSF54695">
    <property type="entry name" value="POZ domain"/>
    <property type="match status" value="1"/>
</dbReference>
<dbReference type="AlphaFoldDB" id="L8WVQ9"/>
<dbReference type="Proteomes" id="UP000011668">
    <property type="component" value="Unassembled WGS sequence"/>
</dbReference>
<comment type="similarity">
    <text evidence="2">Belongs to the HMG-CoA lyase family.</text>
</comment>
<dbReference type="Gene3D" id="3.20.20.70">
    <property type="entry name" value="Aldolase class I"/>
    <property type="match status" value="1"/>
</dbReference>
<keyword evidence="4" id="KW-0479">Metal-binding</keyword>
<protein>
    <recommendedName>
        <fullName evidence="3">hydroxymethylglutaryl-CoA lyase</fullName>
        <ecNumber evidence="3">4.1.3.4</ecNumber>
    </recommendedName>
</protein>
<dbReference type="SUPFAM" id="SSF51569">
    <property type="entry name" value="Aldolase"/>
    <property type="match status" value="1"/>
</dbReference>
<evidence type="ECO:0000313" key="10">
    <source>
        <dbReference type="Proteomes" id="UP000011668"/>
    </source>
</evidence>
<feature type="domain" description="Pyruvate carboxyltransferase" evidence="8">
    <location>
        <begin position="1"/>
        <end position="56"/>
    </location>
</feature>
<dbReference type="GO" id="GO:0006552">
    <property type="term" value="P:L-leucine catabolic process"/>
    <property type="evidence" value="ECO:0007669"/>
    <property type="project" value="TreeGrafter"/>
</dbReference>
<accession>L8WVQ9</accession>
<dbReference type="InterPro" id="IPR011333">
    <property type="entry name" value="SKP1/BTB/POZ_sf"/>
</dbReference>
<evidence type="ECO:0000256" key="2">
    <source>
        <dbReference type="ARBA" id="ARBA00009405"/>
    </source>
</evidence>
<dbReference type="InterPro" id="IPR013785">
    <property type="entry name" value="Aldolase_TIM"/>
</dbReference>
<dbReference type="EC" id="4.1.3.4" evidence="3"/>
<dbReference type="PANTHER" id="PTHR42738:SF7">
    <property type="entry name" value="HYDROXYMETHYLGLUTARYL-COA LYASE"/>
    <property type="match status" value="1"/>
</dbReference>
<dbReference type="PROSITE" id="PS50991">
    <property type="entry name" value="PYR_CT"/>
    <property type="match status" value="1"/>
</dbReference>
<evidence type="ECO:0000256" key="4">
    <source>
        <dbReference type="ARBA" id="ARBA00022723"/>
    </source>
</evidence>
<feature type="domain" description="BTB" evidence="7">
    <location>
        <begin position="235"/>
        <end position="291"/>
    </location>
</feature>
<evidence type="ECO:0000259" key="8">
    <source>
        <dbReference type="PROSITE" id="PS50991"/>
    </source>
</evidence>
<dbReference type="Pfam" id="PF00651">
    <property type="entry name" value="BTB"/>
    <property type="match status" value="1"/>
</dbReference>
<dbReference type="PROSITE" id="PS01062">
    <property type="entry name" value="HMG_COA_LYASE"/>
    <property type="match status" value="1"/>
</dbReference>
<comment type="pathway">
    <text evidence="1">Metabolic intermediate metabolism; (S)-3-hydroxy-3-methylglutaryl-CoA degradation; acetoacetate from (S)-3-hydroxy-3-methylglutaryl-CoA: step 1/1.</text>
</comment>
<dbReference type="Gene3D" id="3.30.710.10">
    <property type="entry name" value="Potassium Channel Kv1.1, Chain A"/>
    <property type="match status" value="1"/>
</dbReference>
<evidence type="ECO:0000313" key="9">
    <source>
        <dbReference type="EMBL" id="ELU40439.1"/>
    </source>
</evidence>
<comment type="catalytic activity">
    <reaction evidence="6">
        <text>(3S)-3-hydroxy-3-methylglutaryl-CoA = acetoacetate + acetyl-CoA</text>
        <dbReference type="Rhea" id="RHEA:24404"/>
        <dbReference type="ChEBI" id="CHEBI:13705"/>
        <dbReference type="ChEBI" id="CHEBI:43074"/>
        <dbReference type="ChEBI" id="CHEBI:57288"/>
        <dbReference type="EC" id="4.1.3.4"/>
    </reaction>
</comment>
<dbReference type="GO" id="GO:0046951">
    <property type="term" value="P:ketone body biosynthetic process"/>
    <property type="evidence" value="ECO:0007669"/>
    <property type="project" value="TreeGrafter"/>
</dbReference>
<evidence type="ECO:0000256" key="6">
    <source>
        <dbReference type="ARBA" id="ARBA00049877"/>
    </source>
</evidence>
<keyword evidence="5" id="KW-0456">Lyase</keyword>
<gene>
    <name evidence="9" type="ORF">AG1IA_05543</name>
</gene>
<evidence type="ECO:0000256" key="5">
    <source>
        <dbReference type="ARBA" id="ARBA00023239"/>
    </source>
</evidence>
<dbReference type="InterPro" id="IPR000210">
    <property type="entry name" value="BTB/POZ_dom"/>
</dbReference>
<dbReference type="InterPro" id="IPR043594">
    <property type="entry name" value="HMGL"/>
</dbReference>
<name>L8WVQ9_THACA</name>
<dbReference type="GO" id="GO:0004419">
    <property type="term" value="F:hydroxymethylglutaryl-CoA lyase activity"/>
    <property type="evidence" value="ECO:0007669"/>
    <property type="project" value="UniProtKB-EC"/>
</dbReference>
<dbReference type="HOGENOM" id="CLU_513062_0_0_1"/>